<dbReference type="Proteomes" id="UP000199341">
    <property type="component" value="Unassembled WGS sequence"/>
</dbReference>
<dbReference type="AlphaFoldDB" id="A0A1G9YIW7"/>
<sequence length="239" mass="25957">MQFVLVHGGWQGGWCWDAVAAHLRAGGHDVFAPTLLGSEEGAASRDGVTLNTIGDALVRAIGRQGLGDFVLVGHSGGGPVVQYVADRLREETRRIVFVDAWVLRDGEAIHDVLPRHFVAADHAAAARHPDRTIPIDHEVWKAHFMNGATDAQFAAVMDRLVPVPLGWVAEPISLPRFWETPPPAGYIFLRDDQGVPRALFQEMAGRLANPRVLECDGPHEAMLTHPEALADTLVVAAKD</sequence>
<keyword evidence="3" id="KW-1185">Reference proteome</keyword>
<dbReference type="PANTHER" id="PTHR37017:SF11">
    <property type="entry name" value="ESTERASE_LIPASE_THIOESTERASE DOMAIN-CONTAINING PROTEIN"/>
    <property type="match status" value="1"/>
</dbReference>
<protein>
    <submittedName>
        <fullName evidence="2">Pimeloyl-ACP methyl ester carboxylesterase</fullName>
    </submittedName>
</protein>
<dbReference type="SUPFAM" id="SSF53474">
    <property type="entry name" value="alpha/beta-Hydrolases"/>
    <property type="match status" value="1"/>
</dbReference>
<dbReference type="OrthoDB" id="9773549at2"/>
<dbReference type="EMBL" id="FNIE01000002">
    <property type="protein sequence ID" value="SDN08842.1"/>
    <property type="molecule type" value="Genomic_DNA"/>
</dbReference>
<proteinExistence type="predicted"/>
<dbReference type="RefSeq" id="WP_093783193.1">
    <property type="nucleotide sequence ID" value="NZ_FNIE01000002.1"/>
</dbReference>
<accession>A0A1G9YIW7</accession>
<dbReference type="PANTHER" id="PTHR37017">
    <property type="entry name" value="AB HYDROLASE-1 DOMAIN-CONTAINING PROTEIN-RELATED"/>
    <property type="match status" value="1"/>
</dbReference>
<dbReference type="STRING" id="310781.SAMN05216259_102577"/>
<name>A0A1G9YIW7_9ACTN</name>
<dbReference type="InterPro" id="IPR052897">
    <property type="entry name" value="Sec-Metab_Biosynth_Hydrolase"/>
</dbReference>
<organism evidence="2 3">
    <name type="scientific">Actinacidiphila guanduensis</name>
    <dbReference type="NCBI Taxonomy" id="310781"/>
    <lineage>
        <taxon>Bacteria</taxon>
        <taxon>Bacillati</taxon>
        <taxon>Actinomycetota</taxon>
        <taxon>Actinomycetes</taxon>
        <taxon>Kitasatosporales</taxon>
        <taxon>Streptomycetaceae</taxon>
        <taxon>Actinacidiphila</taxon>
    </lineage>
</organism>
<evidence type="ECO:0000259" key="1">
    <source>
        <dbReference type="Pfam" id="PF12697"/>
    </source>
</evidence>
<feature type="domain" description="AB hydrolase-1" evidence="1">
    <location>
        <begin position="3"/>
        <end position="231"/>
    </location>
</feature>
<dbReference type="InterPro" id="IPR029058">
    <property type="entry name" value="AB_hydrolase_fold"/>
</dbReference>
<dbReference type="Pfam" id="PF12697">
    <property type="entry name" value="Abhydrolase_6"/>
    <property type="match status" value="1"/>
</dbReference>
<dbReference type="InterPro" id="IPR000073">
    <property type="entry name" value="AB_hydrolase_1"/>
</dbReference>
<dbReference type="GO" id="GO:0003824">
    <property type="term" value="F:catalytic activity"/>
    <property type="evidence" value="ECO:0007669"/>
    <property type="project" value="UniProtKB-ARBA"/>
</dbReference>
<gene>
    <name evidence="2" type="ORF">SAMN05216259_102577</name>
</gene>
<evidence type="ECO:0000313" key="3">
    <source>
        <dbReference type="Proteomes" id="UP000199341"/>
    </source>
</evidence>
<dbReference type="Gene3D" id="3.40.50.1820">
    <property type="entry name" value="alpha/beta hydrolase"/>
    <property type="match status" value="1"/>
</dbReference>
<reference evidence="2 3" key="1">
    <citation type="submission" date="2016-10" db="EMBL/GenBank/DDBJ databases">
        <authorList>
            <person name="de Groot N.N."/>
        </authorList>
    </citation>
    <scope>NUCLEOTIDE SEQUENCE [LARGE SCALE GENOMIC DNA]</scope>
    <source>
        <strain evidence="2 3">CGMCC 4.2022</strain>
    </source>
</reference>
<evidence type="ECO:0000313" key="2">
    <source>
        <dbReference type="EMBL" id="SDN08842.1"/>
    </source>
</evidence>